<keyword evidence="3" id="KW-1185">Reference proteome</keyword>
<dbReference type="Gramene" id="ERM95202">
    <property type="protein sequence ID" value="ERM95202"/>
    <property type="gene ID" value="AMTR_s00009p00265980"/>
</dbReference>
<dbReference type="Proteomes" id="UP000017836">
    <property type="component" value="Unassembled WGS sequence"/>
</dbReference>
<dbReference type="AlphaFoldDB" id="W1NHF7"/>
<organism evidence="2 3">
    <name type="scientific">Amborella trichopoda</name>
    <dbReference type="NCBI Taxonomy" id="13333"/>
    <lineage>
        <taxon>Eukaryota</taxon>
        <taxon>Viridiplantae</taxon>
        <taxon>Streptophyta</taxon>
        <taxon>Embryophyta</taxon>
        <taxon>Tracheophyta</taxon>
        <taxon>Spermatophyta</taxon>
        <taxon>Magnoliopsida</taxon>
        <taxon>Amborellales</taxon>
        <taxon>Amborellaceae</taxon>
        <taxon>Amborella</taxon>
    </lineage>
</organism>
<sequence length="106" mass="12294">MASLFQPRRHQGKPSSSQHGEDLPAILPYPLHNHPPIPKVHCLPCFQHLQDLHHFRMFPPPVELPTPRSRRMWPTSHDHCSPFPHVKNYVNGTFNPPRHDLKGIIN</sequence>
<dbReference type="EMBL" id="KI397501">
    <property type="protein sequence ID" value="ERM95202.1"/>
    <property type="molecule type" value="Genomic_DNA"/>
</dbReference>
<evidence type="ECO:0000256" key="1">
    <source>
        <dbReference type="SAM" id="MobiDB-lite"/>
    </source>
</evidence>
<evidence type="ECO:0000313" key="3">
    <source>
        <dbReference type="Proteomes" id="UP000017836"/>
    </source>
</evidence>
<name>W1NHF7_AMBTC</name>
<feature type="region of interest" description="Disordered" evidence="1">
    <location>
        <begin position="1"/>
        <end position="27"/>
    </location>
</feature>
<dbReference type="HOGENOM" id="CLU_2226748_0_0_1"/>
<gene>
    <name evidence="2" type="ORF">AMTR_s00009p00265980</name>
</gene>
<proteinExistence type="predicted"/>
<reference evidence="3" key="1">
    <citation type="journal article" date="2013" name="Science">
        <title>The Amborella genome and the evolution of flowering plants.</title>
        <authorList>
            <consortium name="Amborella Genome Project"/>
        </authorList>
    </citation>
    <scope>NUCLEOTIDE SEQUENCE [LARGE SCALE GENOMIC DNA]</scope>
</reference>
<protein>
    <submittedName>
        <fullName evidence="2">Uncharacterized protein</fullName>
    </submittedName>
</protein>
<evidence type="ECO:0000313" key="2">
    <source>
        <dbReference type="EMBL" id="ERM95202.1"/>
    </source>
</evidence>
<accession>W1NHF7</accession>